<keyword evidence="1" id="KW-1133">Transmembrane helix</keyword>
<evidence type="ECO:0000256" key="1">
    <source>
        <dbReference type="SAM" id="Phobius"/>
    </source>
</evidence>
<evidence type="ECO:0000313" key="3">
    <source>
        <dbReference type="Proteomes" id="UP000030111"/>
    </source>
</evidence>
<keyword evidence="1" id="KW-0472">Membrane</keyword>
<gene>
    <name evidence="2" type="ORF">Q766_11250</name>
</gene>
<dbReference type="Proteomes" id="UP000030111">
    <property type="component" value="Unassembled WGS sequence"/>
</dbReference>
<protein>
    <submittedName>
        <fullName evidence="2">Uncharacterized protein</fullName>
    </submittedName>
</protein>
<dbReference type="OrthoDB" id="1345503at2"/>
<feature type="transmembrane region" description="Helical" evidence="1">
    <location>
        <begin position="111"/>
        <end position="130"/>
    </location>
</feature>
<keyword evidence="3" id="KW-1185">Reference proteome</keyword>
<feature type="transmembrane region" description="Helical" evidence="1">
    <location>
        <begin position="142"/>
        <end position="161"/>
    </location>
</feature>
<name>A0A0A2MWW5_9FLAO</name>
<reference evidence="2 3" key="1">
    <citation type="submission" date="2013-09" db="EMBL/GenBank/DDBJ databases">
        <authorList>
            <person name="Zeng Z."/>
            <person name="Chen C."/>
        </authorList>
    </citation>
    <scope>NUCLEOTIDE SEQUENCE [LARGE SCALE GENOMIC DNA]</scope>
    <source>
        <strain evidence="2 3">WB 4.1-42</strain>
    </source>
</reference>
<feature type="transmembrane region" description="Helical" evidence="1">
    <location>
        <begin position="83"/>
        <end position="105"/>
    </location>
</feature>
<evidence type="ECO:0000313" key="2">
    <source>
        <dbReference type="EMBL" id="KGO92690.1"/>
    </source>
</evidence>
<feature type="transmembrane region" description="Helical" evidence="1">
    <location>
        <begin position="173"/>
        <end position="191"/>
    </location>
</feature>
<dbReference type="RefSeq" id="WP_026992773.1">
    <property type="nucleotide sequence ID" value="NZ_JRLY01000008.1"/>
</dbReference>
<sequence>MMLNATQIQLIDRALTKIGICYIDIRLELTDHIAAALEQKDDRFEHHLKGYILEHKSALKKLNRKFIFIAACKAYKRFFSNMFTLWFVVPFALIFMAALAVNSSYGREDTIMALFYTYVAVSCILSTPIIYKSLRNRDQYSFGFGFSFINLLLFYPSIYMLRIEESIAGDNVMMLYFTAIISVCIVMHATIRQFDKHYKLRYNA</sequence>
<keyword evidence="1" id="KW-0812">Transmembrane</keyword>
<organism evidence="2 3">
    <name type="scientific">Flavobacterium subsaxonicum WB 4.1-42 = DSM 21790</name>
    <dbReference type="NCBI Taxonomy" id="1121898"/>
    <lineage>
        <taxon>Bacteria</taxon>
        <taxon>Pseudomonadati</taxon>
        <taxon>Bacteroidota</taxon>
        <taxon>Flavobacteriia</taxon>
        <taxon>Flavobacteriales</taxon>
        <taxon>Flavobacteriaceae</taxon>
        <taxon>Flavobacterium</taxon>
    </lineage>
</organism>
<dbReference type="EMBL" id="JRLY01000008">
    <property type="protein sequence ID" value="KGO92690.1"/>
    <property type="molecule type" value="Genomic_DNA"/>
</dbReference>
<comment type="caution">
    <text evidence="2">The sequence shown here is derived from an EMBL/GenBank/DDBJ whole genome shotgun (WGS) entry which is preliminary data.</text>
</comment>
<accession>A0A0A2MWW5</accession>
<proteinExistence type="predicted"/>
<dbReference type="eggNOG" id="ENOG50300FZ">
    <property type="taxonomic scope" value="Bacteria"/>
</dbReference>
<dbReference type="AlphaFoldDB" id="A0A0A2MWW5"/>
<dbReference type="STRING" id="1121898.GCA_000422725_02415"/>